<dbReference type="EMBL" id="MTHB01000168">
    <property type="protein sequence ID" value="OXC75549.1"/>
    <property type="molecule type" value="Genomic_DNA"/>
</dbReference>
<comment type="caution">
    <text evidence="2">The sequence shown here is derived from an EMBL/GenBank/DDBJ whole genome shotgun (WGS) entry which is preliminary data.</text>
</comment>
<organism evidence="2 4">
    <name type="scientific">Caballeronia sordidicola</name>
    <name type="common">Burkholderia sordidicola</name>
    <dbReference type="NCBI Taxonomy" id="196367"/>
    <lineage>
        <taxon>Bacteria</taxon>
        <taxon>Pseudomonadati</taxon>
        <taxon>Pseudomonadota</taxon>
        <taxon>Betaproteobacteria</taxon>
        <taxon>Burkholderiales</taxon>
        <taxon>Burkholderiaceae</taxon>
        <taxon>Caballeronia</taxon>
    </lineage>
</organism>
<feature type="transmembrane region" description="Helical" evidence="1">
    <location>
        <begin position="6"/>
        <end position="22"/>
    </location>
</feature>
<reference evidence="2 4" key="3">
    <citation type="submission" date="2017-03" db="EMBL/GenBank/DDBJ databases">
        <title>Genome analysis of strain PAMC 26510.</title>
        <authorList>
            <person name="Oh H.-M."/>
            <person name="Yang J.-A."/>
        </authorList>
    </citation>
    <scope>NUCLEOTIDE SEQUENCE [LARGE SCALE GENOMIC DNA]</scope>
    <source>
        <strain evidence="2 4">PAMC 26510</strain>
    </source>
</reference>
<keyword evidence="1" id="KW-0472">Membrane</keyword>
<evidence type="ECO:0000313" key="5">
    <source>
        <dbReference type="Proteomes" id="UP000214720"/>
    </source>
</evidence>
<name>A0A242M9N8_CABSO</name>
<reference evidence="5" key="1">
    <citation type="submission" date="2017-01" db="EMBL/GenBank/DDBJ databases">
        <title>Genome Analysis of Deinococcus marmoris KOPRI26562.</title>
        <authorList>
            <person name="Kim J.H."/>
            <person name="Oh H.-M."/>
        </authorList>
    </citation>
    <scope>NUCLEOTIDE SEQUENCE [LARGE SCALE GENOMIC DNA]</scope>
    <source>
        <strain evidence="5">PAMC 26633</strain>
    </source>
</reference>
<reference evidence="3" key="2">
    <citation type="submission" date="2017-01" db="EMBL/GenBank/DDBJ databases">
        <authorList>
            <person name="Mah S.A."/>
            <person name="Swanson W.J."/>
            <person name="Moy G.W."/>
            <person name="Vacquier V.D."/>
        </authorList>
    </citation>
    <scope>NUCLEOTIDE SEQUENCE</scope>
    <source>
        <strain evidence="3">PAMC 26633</strain>
    </source>
</reference>
<protein>
    <submittedName>
        <fullName evidence="2">Uncharacterized protein</fullName>
    </submittedName>
</protein>
<dbReference type="EMBL" id="NBTY01000181">
    <property type="protein sequence ID" value="OTP68016.1"/>
    <property type="molecule type" value="Genomic_DNA"/>
</dbReference>
<dbReference type="Proteomes" id="UP000194546">
    <property type="component" value="Unassembled WGS sequence"/>
</dbReference>
<sequence>MTQPIWGTLCGVTALFFAALYLRSQKILELRRVPPNRAAARYRINDSIK</sequence>
<keyword evidence="1" id="KW-0812">Transmembrane</keyword>
<keyword evidence="1" id="KW-1133">Transmembrane helix</keyword>
<dbReference type="Proteomes" id="UP000214720">
    <property type="component" value="Unassembled WGS sequence"/>
</dbReference>
<proteinExistence type="predicted"/>
<evidence type="ECO:0000313" key="3">
    <source>
        <dbReference type="EMBL" id="OXC75549.1"/>
    </source>
</evidence>
<gene>
    <name evidence="3" type="ORF">BSU04_26360</name>
    <name evidence="2" type="ORF">PAMC26510_29800</name>
</gene>
<evidence type="ECO:0000313" key="2">
    <source>
        <dbReference type="EMBL" id="OTP68016.1"/>
    </source>
</evidence>
<evidence type="ECO:0000313" key="4">
    <source>
        <dbReference type="Proteomes" id="UP000194546"/>
    </source>
</evidence>
<accession>A0A242M9N8</accession>
<evidence type="ECO:0000256" key="1">
    <source>
        <dbReference type="SAM" id="Phobius"/>
    </source>
</evidence>
<dbReference type="AlphaFoldDB" id="A0A242M9N8"/>